<evidence type="ECO:0000313" key="1">
    <source>
        <dbReference type="EMBL" id="KAK3777289.1"/>
    </source>
</evidence>
<evidence type="ECO:0000313" key="2">
    <source>
        <dbReference type="Proteomes" id="UP001283361"/>
    </source>
</evidence>
<comment type="caution">
    <text evidence="1">The sequence shown here is derived from an EMBL/GenBank/DDBJ whole genome shotgun (WGS) entry which is preliminary data.</text>
</comment>
<organism evidence="1 2">
    <name type="scientific">Elysia crispata</name>
    <name type="common">lettuce slug</name>
    <dbReference type="NCBI Taxonomy" id="231223"/>
    <lineage>
        <taxon>Eukaryota</taxon>
        <taxon>Metazoa</taxon>
        <taxon>Spiralia</taxon>
        <taxon>Lophotrochozoa</taxon>
        <taxon>Mollusca</taxon>
        <taxon>Gastropoda</taxon>
        <taxon>Heterobranchia</taxon>
        <taxon>Euthyneura</taxon>
        <taxon>Panpulmonata</taxon>
        <taxon>Sacoglossa</taxon>
        <taxon>Placobranchoidea</taxon>
        <taxon>Plakobranchidae</taxon>
        <taxon>Elysia</taxon>
    </lineage>
</organism>
<dbReference type="EMBL" id="JAWDGP010003099">
    <property type="protein sequence ID" value="KAK3777289.1"/>
    <property type="molecule type" value="Genomic_DNA"/>
</dbReference>
<gene>
    <name evidence="1" type="ORF">RRG08_057566</name>
</gene>
<keyword evidence="2" id="KW-1185">Reference proteome</keyword>
<name>A0AAE0ZXC3_9GAST</name>
<dbReference type="Proteomes" id="UP001283361">
    <property type="component" value="Unassembled WGS sequence"/>
</dbReference>
<sequence>MFLSRVSRLEAWNARDDIAVTHQKSEPISIKVFRYFYNASIYLHEETLWASSSQVRKDQETSMDFQWLLQEGESGD</sequence>
<reference evidence="1" key="1">
    <citation type="journal article" date="2023" name="G3 (Bethesda)">
        <title>A reference genome for the long-term kleptoplast-retaining sea slug Elysia crispata morphotype clarki.</title>
        <authorList>
            <person name="Eastman K.E."/>
            <person name="Pendleton A.L."/>
            <person name="Shaikh M.A."/>
            <person name="Suttiyut T."/>
            <person name="Ogas R."/>
            <person name="Tomko P."/>
            <person name="Gavelis G."/>
            <person name="Widhalm J.R."/>
            <person name="Wisecaver J.H."/>
        </authorList>
    </citation>
    <scope>NUCLEOTIDE SEQUENCE</scope>
    <source>
        <strain evidence="1">ECLA1</strain>
    </source>
</reference>
<dbReference type="AlphaFoldDB" id="A0AAE0ZXC3"/>
<proteinExistence type="predicted"/>
<protein>
    <submittedName>
        <fullName evidence="1">Uncharacterized protein</fullName>
    </submittedName>
</protein>
<accession>A0AAE0ZXC3</accession>